<dbReference type="KEGG" id="bfo:118407726"/>
<feature type="compositionally biased region" description="Basic and acidic residues" evidence="1">
    <location>
        <begin position="87"/>
        <end position="114"/>
    </location>
</feature>
<evidence type="ECO:0000256" key="1">
    <source>
        <dbReference type="SAM" id="MobiDB-lite"/>
    </source>
</evidence>
<feature type="region of interest" description="Disordered" evidence="1">
    <location>
        <begin position="220"/>
        <end position="253"/>
    </location>
</feature>
<dbReference type="AlphaFoldDB" id="A0A9J7HVG5"/>
<feature type="compositionally biased region" description="Basic and acidic residues" evidence="1">
    <location>
        <begin position="239"/>
        <end position="253"/>
    </location>
</feature>
<accession>A0A9J7HVG5</accession>
<keyword evidence="2" id="KW-1185">Reference proteome</keyword>
<dbReference type="RefSeq" id="XP_035664142.1">
    <property type="nucleotide sequence ID" value="XM_035808249.1"/>
</dbReference>
<reference evidence="3" key="2">
    <citation type="submission" date="2025-08" db="UniProtKB">
        <authorList>
            <consortium name="RefSeq"/>
        </authorList>
    </citation>
    <scope>IDENTIFICATION</scope>
    <source>
        <strain evidence="3">S238N-H82</strain>
        <tissue evidence="3">Testes</tissue>
    </source>
</reference>
<dbReference type="InterPro" id="IPR013761">
    <property type="entry name" value="SAM/pointed_sf"/>
</dbReference>
<feature type="region of interest" description="Disordered" evidence="1">
    <location>
        <begin position="137"/>
        <end position="180"/>
    </location>
</feature>
<dbReference type="SUPFAM" id="SSF47769">
    <property type="entry name" value="SAM/Pointed domain"/>
    <property type="match status" value="1"/>
</dbReference>
<dbReference type="GeneID" id="118407726"/>
<dbReference type="Proteomes" id="UP000001554">
    <property type="component" value="Chromosome 2"/>
</dbReference>
<evidence type="ECO:0000313" key="2">
    <source>
        <dbReference type="Proteomes" id="UP000001554"/>
    </source>
</evidence>
<feature type="region of interest" description="Disordered" evidence="1">
    <location>
        <begin position="80"/>
        <end position="124"/>
    </location>
</feature>
<proteinExistence type="predicted"/>
<protein>
    <submittedName>
        <fullName evidence="3">Uncharacterized protein LOC118407726</fullName>
    </submittedName>
</protein>
<name>A0A9J7HVG5_BRAFL</name>
<organism evidence="2 3">
    <name type="scientific">Branchiostoma floridae</name>
    <name type="common">Florida lancelet</name>
    <name type="synonym">Amphioxus</name>
    <dbReference type="NCBI Taxonomy" id="7739"/>
    <lineage>
        <taxon>Eukaryota</taxon>
        <taxon>Metazoa</taxon>
        <taxon>Chordata</taxon>
        <taxon>Cephalochordata</taxon>
        <taxon>Leptocardii</taxon>
        <taxon>Amphioxiformes</taxon>
        <taxon>Branchiostomatidae</taxon>
        <taxon>Branchiostoma</taxon>
    </lineage>
</organism>
<reference evidence="2" key="1">
    <citation type="journal article" date="2020" name="Nat. Ecol. Evol.">
        <title>Deeply conserved synteny resolves early events in vertebrate evolution.</title>
        <authorList>
            <person name="Simakov O."/>
            <person name="Marletaz F."/>
            <person name="Yue J.X."/>
            <person name="O'Connell B."/>
            <person name="Jenkins J."/>
            <person name="Brandt A."/>
            <person name="Calef R."/>
            <person name="Tung C.H."/>
            <person name="Huang T.K."/>
            <person name="Schmutz J."/>
            <person name="Satoh N."/>
            <person name="Yu J.K."/>
            <person name="Putnam N.H."/>
            <person name="Green R.E."/>
            <person name="Rokhsar D.S."/>
        </authorList>
    </citation>
    <scope>NUCLEOTIDE SEQUENCE [LARGE SCALE GENOMIC DNA]</scope>
    <source>
        <strain evidence="2">S238N-H82</strain>
    </source>
</reference>
<sequence>MAATVRQWTSHDVQAWLLSLNIPCDAPLLQAADGKFLCQLHSLRAEAPEFFHQCLRRDLGFEDLRDLLNFADALKSLPTQDSVLHSPSDETRDTAQKTSPEIEKPTQPIKEGRKTTPMAEENPAFEQKAAVTIATEEAGSAEASMQDVPGAKEDSTSPERGVSASLTAQDEGARAESPALAAALQGLPPVATGASAAPVPVVSSAEFAALLKRELAVALERTSQGSPSPPPTGQQSSCGKDESKDETDTKRKD</sequence>
<gene>
    <name evidence="3" type="primary">LOC118407726</name>
</gene>
<evidence type="ECO:0000313" key="3">
    <source>
        <dbReference type="RefSeq" id="XP_035664142.1"/>
    </source>
</evidence>
<dbReference type="OrthoDB" id="10085434at2759"/>